<name>A0AAD8KTD5_TARER</name>
<evidence type="ECO:0000256" key="1">
    <source>
        <dbReference type="ARBA" id="ARBA00022737"/>
    </source>
</evidence>
<keyword evidence="4" id="KW-1185">Reference proteome</keyword>
<gene>
    <name evidence="3" type="ORF">QVD17_11399</name>
</gene>
<dbReference type="GO" id="GO:0005737">
    <property type="term" value="C:cytoplasm"/>
    <property type="evidence" value="ECO:0007669"/>
    <property type="project" value="TreeGrafter"/>
</dbReference>
<comment type="caution">
    <text evidence="3">The sequence shown here is derived from an EMBL/GenBank/DDBJ whole genome shotgun (WGS) entry which is preliminary data.</text>
</comment>
<evidence type="ECO:0008006" key="5">
    <source>
        <dbReference type="Google" id="ProtNLM"/>
    </source>
</evidence>
<dbReference type="PANTHER" id="PTHR19961:SF62">
    <property type="entry name" value="FIMBRIN-1"/>
    <property type="match status" value="1"/>
</dbReference>
<accession>A0AAD8KTD5</accession>
<keyword evidence="2" id="KW-0009">Actin-binding</keyword>
<sequence>MLKSRIAKFTILKLASNERYVRDDPSLKQFLIDPSTNALFELARDGVLLCKLINVAVPNTIDEHAINTKQVFNLC</sequence>
<dbReference type="GO" id="GO:0051639">
    <property type="term" value="P:actin filament network formation"/>
    <property type="evidence" value="ECO:0007669"/>
    <property type="project" value="TreeGrafter"/>
</dbReference>
<proteinExistence type="predicted"/>
<evidence type="ECO:0000313" key="4">
    <source>
        <dbReference type="Proteomes" id="UP001229421"/>
    </source>
</evidence>
<keyword evidence="1" id="KW-0677">Repeat</keyword>
<dbReference type="GO" id="GO:0051015">
    <property type="term" value="F:actin filament binding"/>
    <property type="evidence" value="ECO:0007669"/>
    <property type="project" value="InterPro"/>
</dbReference>
<dbReference type="GO" id="GO:0032432">
    <property type="term" value="C:actin filament bundle"/>
    <property type="evidence" value="ECO:0007669"/>
    <property type="project" value="TreeGrafter"/>
</dbReference>
<dbReference type="Gene3D" id="1.10.418.10">
    <property type="entry name" value="Calponin-like domain"/>
    <property type="match status" value="1"/>
</dbReference>
<dbReference type="EMBL" id="JAUHHV010000003">
    <property type="protein sequence ID" value="KAK1429194.1"/>
    <property type="molecule type" value="Genomic_DNA"/>
</dbReference>
<organism evidence="3 4">
    <name type="scientific">Tagetes erecta</name>
    <name type="common">African marigold</name>
    <dbReference type="NCBI Taxonomy" id="13708"/>
    <lineage>
        <taxon>Eukaryota</taxon>
        <taxon>Viridiplantae</taxon>
        <taxon>Streptophyta</taxon>
        <taxon>Embryophyta</taxon>
        <taxon>Tracheophyta</taxon>
        <taxon>Spermatophyta</taxon>
        <taxon>Magnoliopsida</taxon>
        <taxon>eudicotyledons</taxon>
        <taxon>Gunneridae</taxon>
        <taxon>Pentapetalae</taxon>
        <taxon>asterids</taxon>
        <taxon>campanulids</taxon>
        <taxon>Asterales</taxon>
        <taxon>Asteraceae</taxon>
        <taxon>Asteroideae</taxon>
        <taxon>Heliantheae alliance</taxon>
        <taxon>Tageteae</taxon>
        <taxon>Tagetes</taxon>
    </lineage>
</organism>
<dbReference type="AlphaFoldDB" id="A0AAD8KTD5"/>
<evidence type="ECO:0000256" key="2">
    <source>
        <dbReference type="ARBA" id="ARBA00023203"/>
    </source>
</evidence>
<dbReference type="SUPFAM" id="SSF47576">
    <property type="entry name" value="Calponin-homology domain, CH-domain"/>
    <property type="match status" value="1"/>
</dbReference>
<dbReference type="InterPro" id="IPR039959">
    <property type="entry name" value="Fimbrin/Plastin"/>
</dbReference>
<protein>
    <recommendedName>
        <fullName evidence="5">Calponin-homology (CH) domain-containing protein</fullName>
    </recommendedName>
</protein>
<reference evidence="3" key="1">
    <citation type="journal article" date="2023" name="bioRxiv">
        <title>Improved chromosome-level genome assembly for marigold (Tagetes erecta).</title>
        <authorList>
            <person name="Jiang F."/>
            <person name="Yuan L."/>
            <person name="Wang S."/>
            <person name="Wang H."/>
            <person name="Xu D."/>
            <person name="Wang A."/>
            <person name="Fan W."/>
        </authorList>
    </citation>
    <scope>NUCLEOTIDE SEQUENCE</scope>
    <source>
        <strain evidence="3">WSJ</strain>
        <tissue evidence="3">Leaf</tissue>
    </source>
</reference>
<dbReference type="PANTHER" id="PTHR19961">
    <property type="entry name" value="FIMBRIN/PLASTIN"/>
    <property type="match status" value="1"/>
</dbReference>
<dbReference type="GO" id="GO:0005884">
    <property type="term" value="C:actin filament"/>
    <property type="evidence" value="ECO:0007669"/>
    <property type="project" value="TreeGrafter"/>
</dbReference>
<evidence type="ECO:0000313" key="3">
    <source>
        <dbReference type="EMBL" id="KAK1429194.1"/>
    </source>
</evidence>
<dbReference type="InterPro" id="IPR036872">
    <property type="entry name" value="CH_dom_sf"/>
</dbReference>
<dbReference type="Proteomes" id="UP001229421">
    <property type="component" value="Unassembled WGS sequence"/>
</dbReference>
<dbReference type="GO" id="GO:0051017">
    <property type="term" value="P:actin filament bundle assembly"/>
    <property type="evidence" value="ECO:0007669"/>
    <property type="project" value="InterPro"/>
</dbReference>